<organism evidence="1">
    <name type="scientific">freshwater metagenome</name>
    <dbReference type="NCBI Taxonomy" id="449393"/>
    <lineage>
        <taxon>unclassified sequences</taxon>
        <taxon>metagenomes</taxon>
        <taxon>ecological metagenomes</taxon>
    </lineage>
</organism>
<accession>A0A6J6M452</accession>
<protein>
    <submittedName>
        <fullName evidence="1">Unannotated protein</fullName>
    </submittedName>
</protein>
<reference evidence="1" key="1">
    <citation type="submission" date="2020-05" db="EMBL/GenBank/DDBJ databases">
        <authorList>
            <person name="Chiriac C."/>
            <person name="Salcher M."/>
            <person name="Ghai R."/>
            <person name="Kavagutti S V."/>
        </authorList>
    </citation>
    <scope>NUCLEOTIDE SEQUENCE</scope>
</reference>
<proteinExistence type="predicted"/>
<dbReference type="EMBL" id="CAEZWW010000034">
    <property type="protein sequence ID" value="CAB4667323.1"/>
    <property type="molecule type" value="Genomic_DNA"/>
</dbReference>
<evidence type="ECO:0000313" key="1">
    <source>
        <dbReference type="EMBL" id="CAB4667323.1"/>
    </source>
</evidence>
<gene>
    <name evidence="1" type="ORF">UFOPK2310_00417</name>
</gene>
<name>A0A6J6M452_9ZZZZ</name>
<dbReference type="AlphaFoldDB" id="A0A6J6M452"/>
<sequence length="158" mass="16656">MLHFAVEPAVCATGLTEVSAPPPLLLSDQVAVSLGSGKVRESITSAMRGPTMKTTRFAAASFVALALAFTAAPAHAAQPQATDKQNAVATLIYKALKRTQASSPKAFKSTCLLYTINPKTVLDLFFDNDDFVELSKPLGASKKDFRAGINIALKKACA</sequence>